<protein>
    <submittedName>
        <fullName evidence="5">Restriction endonuclease subunit S</fullName>
    </submittedName>
</protein>
<keyword evidence="6" id="KW-1185">Reference proteome</keyword>
<dbReference type="SUPFAM" id="SSF116734">
    <property type="entry name" value="DNA methylase specificity domain"/>
    <property type="match status" value="2"/>
</dbReference>
<comment type="caution">
    <text evidence="5">The sequence shown here is derived from an EMBL/GenBank/DDBJ whole genome shotgun (WGS) entry which is preliminary data.</text>
</comment>
<sequence length="422" mass="47993">MKELSQTFLKLWRPQMSDWIETEYGLIPFGWEVLKADKYCHKVTDGTHDSPKQVANGLPLITSKHIKGREIDIENAYHISLDDYNKIIRRSKVDQWDVIVSMIGEYCGFCYIERNAIVEYAVKNVGIYKTLDEVKAKWLFYYLQSKTGRNVLEAQKTGTSQPYITLGSLRKLDIIAPKDPQISSAITEVLSSIDDKIDLLQRNSNTLESLGETFFKQMFIVEAQDSWEQTSFSTIANHVKVSINPAANPNQIYHHYSLPSYDHGKQPKHEFGSAILSNKYQVRSNQTLISKLNPGTSRVWYIHEAENISVCSTEFQVFEAKEDAFREYIYFFLKSSDVTDTLSSAASGTSGSHQRVSPDLITNLGLRRPDNLKVSAFSERTALLLAKINNNIKQIHQLESLRDTLLSKLMNGSVKLTEMAEA</sequence>
<dbReference type="GO" id="GO:0004519">
    <property type="term" value="F:endonuclease activity"/>
    <property type="evidence" value="ECO:0007669"/>
    <property type="project" value="UniProtKB-KW"/>
</dbReference>
<keyword evidence="3" id="KW-0238">DNA-binding</keyword>
<evidence type="ECO:0000256" key="3">
    <source>
        <dbReference type="ARBA" id="ARBA00023125"/>
    </source>
</evidence>
<dbReference type="InterPro" id="IPR044946">
    <property type="entry name" value="Restrct_endonuc_typeI_TRD_sf"/>
</dbReference>
<proteinExistence type="inferred from homology"/>
<comment type="similarity">
    <text evidence="1">Belongs to the type-I restriction system S methylase family.</text>
</comment>
<dbReference type="EMBL" id="JADFFM010000002">
    <property type="protein sequence ID" value="MBE9668727.1"/>
    <property type="molecule type" value="Genomic_DNA"/>
</dbReference>
<keyword evidence="5" id="KW-0378">Hydrolase</keyword>
<gene>
    <name evidence="5" type="ORF">IRJ18_20330</name>
</gene>
<keyword evidence="5" id="KW-0255">Endonuclease</keyword>
<reference evidence="5 6" key="1">
    <citation type="submission" date="2020-10" db="EMBL/GenBank/DDBJ databases">
        <title>Mucilaginibacter mali sp. nov., isolated from rhizosphere soil of apple orchard.</title>
        <authorList>
            <person name="Lee J.-S."/>
            <person name="Kim H.S."/>
            <person name="Kim J.-S."/>
        </authorList>
    </citation>
    <scope>NUCLEOTIDE SEQUENCE [LARGE SCALE GENOMIC DNA]</scope>
    <source>
        <strain evidence="5 6">KCTC 23157</strain>
    </source>
</reference>
<dbReference type="PANTHER" id="PTHR30408:SF13">
    <property type="entry name" value="TYPE I RESTRICTION ENZYME HINDI SPECIFICITY SUBUNIT"/>
    <property type="match status" value="1"/>
</dbReference>
<name>A0ABR9XMW4_9SPHI</name>
<organism evidence="5 6">
    <name type="scientific">Mucilaginibacter boryungensis</name>
    <dbReference type="NCBI Taxonomy" id="768480"/>
    <lineage>
        <taxon>Bacteria</taxon>
        <taxon>Pseudomonadati</taxon>
        <taxon>Bacteroidota</taxon>
        <taxon>Sphingobacteriia</taxon>
        <taxon>Sphingobacteriales</taxon>
        <taxon>Sphingobacteriaceae</taxon>
        <taxon>Mucilaginibacter</taxon>
    </lineage>
</organism>
<keyword evidence="5" id="KW-0540">Nuclease</keyword>
<dbReference type="PANTHER" id="PTHR30408">
    <property type="entry name" value="TYPE-1 RESTRICTION ENZYME ECOKI SPECIFICITY PROTEIN"/>
    <property type="match status" value="1"/>
</dbReference>
<dbReference type="Gene3D" id="3.90.220.20">
    <property type="entry name" value="DNA methylase specificity domains"/>
    <property type="match status" value="2"/>
</dbReference>
<evidence type="ECO:0000313" key="6">
    <source>
        <dbReference type="Proteomes" id="UP000632774"/>
    </source>
</evidence>
<dbReference type="InterPro" id="IPR000055">
    <property type="entry name" value="Restrct_endonuc_typeI_TRD"/>
</dbReference>
<accession>A0ABR9XMW4</accession>
<dbReference type="RefSeq" id="WP_194108114.1">
    <property type="nucleotide sequence ID" value="NZ_JADFFM010000002.1"/>
</dbReference>
<dbReference type="Proteomes" id="UP000632774">
    <property type="component" value="Unassembled WGS sequence"/>
</dbReference>
<evidence type="ECO:0000256" key="2">
    <source>
        <dbReference type="ARBA" id="ARBA00022747"/>
    </source>
</evidence>
<feature type="domain" description="Type I restriction modification DNA specificity" evidence="4">
    <location>
        <begin position="97"/>
        <end position="208"/>
    </location>
</feature>
<evidence type="ECO:0000259" key="4">
    <source>
        <dbReference type="Pfam" id="PF01420"/>
    </source>
</evidence>
<evidence type="ECO:0000256" key="1">
    <source>
        <dbReference type="ARBA" id="ARBA00010923"/>
    </source>
</evidence>
<dbReference type="Pfam" id="PF01420">
    <property type="entry name" value="Methylase_S"/>
    <property type="match status" value="1"/>
</dbReference>
<keyword evidence="2" id="KW-0680">Restriction system</keyword>
<evidence type="ECO:0000313" key="5">
    <source>
        <dbReference type="EMBL" id="MBE9668727.1"/>
    </source>
</evidence>
<dbReference type="InterPro" id="IPR052021">
    <property type="entry name" value="Type-I_RS_S_subunit"/>
</dbReference>